<accession>A0AAW2VZB5</accession>
<dbReference type="Pfam" id="PF13456">
    <property type="entry name" value="RVT_3"/>
    <property type="match status" value="1"/>
</dbReference>
<dbReference type="EMBL" id="JACGWN010000009">
    <property type="protein sequence ID" value="KAL0433771.1"/>
    <property type="molecule type" value="Genomic_DNA"/>
</dbReference>
<name>A0AAW2VZB5_9LAMI</name>
<feature type="domain" description="RNase H type-1" evidence="1">
    <location>
        <begin position="25"/>
        <end position="99"/>
    </location>
</feature>
<dbReference type="SUPFAM" id="SSF53098">
    <property type="entry name" value="Ribonuclease H-like"/>
    <property type="match status" value="2"/>
</dbReference>
<dbReference type="InterPro" id="IPR002156">
    <property type="entry name" value="RNaseH_domain"/>
</dbReference>
<sequence>MFVDFVVELAGEQEEQRREGWMLHVDGSSTSSAGGAGILLQGPGDVEIEVAAKLDFPTKNNEEEYETFTIGLRMRLDVGVKQLDVYTDSQLVAMQKDGSYEIREWSMIQYLKKGDTRKKLWKSFRAQIASTKRGKTRLFLSNYCEGCHGICKKVWELAEVYNIDTFTYDPNGAHQDCLSIRSIGDRYPWTFPYDPCQEEIYNSGSGILSKWVEAEALAKIFEKENTIPRQEDYRMVQGVKGPTKFNSCGKSAGEWAIEVTNRILLQHLKTKLERAKGSWVEELLGVLWAYRTTPRTATGEIPFCLFYGSEAVIPAEIGEETARTAKYDPEENHQTRNFDLVTIEEIQDKAFAKILHYKSLMMKSYNSKVKPRNFHVGDLVLKKVEVSRHVEKLDPSREGPYKIIEVKKKGTYRLQDMEGKDLPRLWNIHNLRKFYA</sequence>
<reference evidence="2" key="1">
    <citation type="submission" date="2020-06" db="EMBL/GenBank/DDBJ databases">
        <authorList>
            <person name="Li T."/>
            <person name="Hu X."/>
            <person name="Zhang T."/>
            <person name="Song X."/>
            <person name="Zhang H."/>
            <person name="Dai N."/>
            <person name="Sheng W."/>
            <person name="Hou X."/>
            <person name="Wei L."/>
        </authorList>
    </citation>
    <scope>NUCLEOTIDE SEQUENCE</scope>
    <source>
        <strain evidence="2">KEN1</strain>
        <tissue evidence="2">Leaf</tissue>
    </source>
</reference>
<dbReference type="Gene3D" id="3.30.420.10">
    <property type="entry name" value="Ribonuclease H-like superfamily/Ribonuclease H"/>
    <property type="match status" value="2"/>
</dbReference>
<reference evidence="2" key="2">
    <citation type="journal article" date="2024" name="Plant">
        <title>Genomic evolution and insights into agronomic trait innovations of Sesamum species.</title>
        <authorList>
            <person name="Miao H."/>
            <person name="Wang L."/>
            <person name="Qu L."/>
            <person name="Liu H."/>
            <person name="Sun Y."/>
            <person name="Le M."/>
            <person name="Wang Q."/>
            <person name="Wei S."/>
            <person name="Zheng Y."/>
            <person name="Lin W."/>
            <person name="Duan Y."/>
            <person name="Cao H."/>
            <person name="Xiong S."/>
            <person name="Wang X."/>
            <person name="Wei L."/>
            <person name="Li C."/>
            <person name="Ma Q."/>
            <person name="Ju M."/>
            <person name="Zhao R."/>
            <person name="Li G."/>
            <person name="Mu C."/>
            <person name="Tian Q."/>
            <person name="Mei H."/>
            <person name="Zhang T."/>
            <person name="Gao T."/>
            <person name="Zhang H."/>
        </authorList>
    </citation>
    <scope>NUCLEOTIDE SEQUENCE</scope>
    <source>
        <strain evidence="2">KEN1</strain>
    </source>
</reference>
<organism evidence="2">
    <name type="scientific">Sesamum latifolium</name>
    <dbReference type="NCBI Taxonomy" id="2727402"/>
    <lineage>
        <taxon>Eukaryota</taxon>
        <taxon>Viridiplantae</taxon>
        <taxon>Streptophyta</taxon>
        <taxon>Embryophyta</taxon>
        <taxon>Tracheophyta</taxon>
        <taxon>Spermatophyta</taxon>
        <taxon>Magnoliopsida</taxon>
        <taxon>eudicotyledons</taxon>
        <taxon>Gunneridae</taxon>
        <taxon>Pentapetalae</taxon>
        <taxon>asterids</taxon>
        <taxon>lamiids</taxon>
        <taxon>Lamiales</taxon>
        <taxon>Pedaliaceae</taxon>
        <taxon>Sesamum</taxon>
    </lineage>
</organism>
<dbReference type="PANTHER" id="PTHR48475:SF2">
    <property type="entry name" value="RIBONUCLEASE H"/>
    <property type="match status" value="1"/>
</dbReference>
<gene>
    <name evidence="2" type="ORF">Slati_2711400</name>
</gene>
<evidence type="ECO:0000313" key="2">
    <source>
        <dbReference type="EMBL" id="KAL0433771.1"/>
    </source>
</evidence>
<dbReference type="AlphaFoldDB" id="A0AAW2VZB5"/>
<evidence type="ECO:0000259" key="1">
    <source>
        <dbReference type="Pfam" id="PF13456"/>
    </source>
</evidence>
<dbReference type="InterPro" id="IPR036397">
    <property type="entry name" value="RNaseH_sf"/>
</dbReference>
<dbReference type="PANTHER" id="PTHR48475">
    <property type="entry name" value="RIBONUCLEASE H"/>
    <property type="match status" value="1"/>
</dbReference>
<dbReference type="InterPro" id="IPR012337">
    <property type="entry name" value="RNaseH-like_sf"/>
</dbReference>
<proteinExistence type="predicted"/>
<dbReference type="GO" id="GO:0003676">
    <property type="term" value="F:nucleic acid binding"/>
    <property type="evidence" value="ECO:0007669"/>
    <property type="project" value="InterPro"/>
</dbReference>
<comment type="caution">
    <text evidence="2">The sequence shown here is derived from an EMBL/GenBank/DDBJ whole genome shotgun (WGS) entry which is preliminary data.</text>
</comment>
<protein>
    <recommendedName>
        <fullName evidence="1">RNase H type-1 domain-containing protein</fullName>
    </recommendedName>
</protein>
<dbReference type="GO" id="GO:0004523">
    <property type="term" value="F:RNA-DNA hybrid ribonuclease activity"/>
    <property type="evidence" value="ECO:0007669"/>
    <property type="project" value="InterPro"/>
</dbReference>